<dbReference type="VEuPathDB" id="FungiDB:RhiirA1_468774"/>
<dbReference type="Proteomes" id="UP000234323">
    <property type="component" value="Unassembled WGS sequence"/>
</dbReference>
<gene>
    <name evidence="1" type="ORF">RhiirA4_492426</name>
</gene>
<evidence type="ECO:0000313" key="1">
    <source>
        <dbReference type="EMBL" id="PKY63456.1"/>
    </source>
</evidence>
<name>A0A2I1HX89_9GLOM</name>
<evidence type="ECO:0000313" key="2">
    <source>
        <dbReference type="Proteomes" id="UP000234323"/>
    </source>
</evidence>
<reference evidence="1 2" key="1">
    <citation type="submission" date="2015-10" db="EMBL/GenBank/DDBJ databases">
        <title>Genome analyses suggest a sexual origin of heterokaryosis in a supposedly ancient asexual fungus.</title>
        <authorList>
            <person name="Ropars J."/>
            <person name="Sedzielewska K."/>
            <person name="Noel J."/>
            <person name="Charron P."/>
            <person name="Farinelli L."/>
            <person name="Marton T."/>
            <person name="Kruger M."/>
            <person name="Pelin A."/>
            <person name="Brachmann A."/>
            <person name="Corradi N."/>
        </authorList>
    </citation>
    <scope>NUCLEOTIDE SEQUENCE [LARGE SCALE GENOMIC DNA]</scope>
    <source>
        <strain evidence="1 2">A4</strain>
    </source>
</reference>
<keyword evidence="2" id="KW-1185">Reference proteome</keyword>
<dbReference type="EMBL" id="LLXI01010358">
    <property type="protein sequence ID" value="PKY63456.1"/>
    <property type="molecule type" value="Genomic_DNA"/>
</dbReference>
<dbReference type="AlphaFoldDB" id="A0A2I1HX89"/>
<comment type="caution">
    <text evidence="1">The sequence shown here is derived from an EMBL/GenBank/DDBJ whole genome shotgun (WGS) entry which is preliminary data.</text>
</comment>
<protein>
    <recommendedName>
        <fullName evidence="3">TLDc domain-containing protein</fullName>
    </recommendedName>
</protein>
<proteinExistence type="predicted"/>
<sequence>NGLFKDEILSNVKVINHALNYSQWNGPSFGLDLFLHGDNRTRDYDNNYCKQRDYEKKIRDTDDKFLIDDYEVFQIIKL</sequence>
<organism evidence="1 2">
    <name type="scientific">Rhizophagus irregularis</name>
    <dbReference type="NCBI Taxonomy" id="588596"/>
    <lineage>
        <taxon>Eukaryota</taxon>
        <taxon>Fungi</taxon>
        <taxon>Fungi incertae sedis</taxon>
        <taxon>Mucoromycota</taxon>
        <taxon>Glomeromycotina</taxon>
        <taxon>Glomeromycetes</taxon>
        <taxon>Glomerales</taxon>
        <taxon>Glomeraceae</taxon>
        <taxon>Rhizophagus</taxon>
    </lineage>
</organism>
<evidence type="ECO:0008006" key="3">
    <source>
        <dbReference type="Google" id="ProtNLM"/>
    </source>
</evidence>
<accession>A0A2I1HX89</accession>
<feature type="non-terminal residue" evidence="1">
    <location>
        <position position="1"/>
    </location>
</feature>